<dbReference type="PROSITE" id="PS00893">
    <property type="entry name" value="NUDIX_BOX"/>
    <property type="match status" value="1"/>
</dbReference>
<dbReference type="InterPro" id="IPR017871">
    <property type="entry name" value="ABC_transporter-like_CS"/>
</dbReference>
<dbReference type="OrthoDB" id="1695362at2759"/>
<dbReference type="InterPro" id="IPR010791">
    <property type="entry name" value="AttH_dom"/>
</dbReference>
<keyword evidence="2" id="KW-0547">Nucleotide-binding</keyword>
<feature type="transmembrane region" description="Helical" evidence="5">
    <location>
        <begin position="933"/>
        <end position="953"/>
    </location>
</feature>
<dbReference type="InterPro" id="IPR023374">
    <property type="entry name" value="AttH-like_dom_sf"/>
</dbReference>
<dbReference type="InterPro" id="IPR027417">
    <property type="entry name" value="P-loop_NTPase"/>
</dbReference>
<dbReference type="CDD" id="cd03424">
    <property type="entry name" value="NUDIX_ADPRase_Nudt5_UGPPase_Nudt14"/>
    <property type="match status" value="1"/>
</dbReference>
<keyword evidence="5" id="KW-0812">Transmembrane</keyword>
<evidence type="ECO:0000313" key="9">
    <source>
        <dbReference type="Proteomes" id="UP000649617"/>
    </source>
</evidence>
<evidence type="ECO:0000256" key="1">
    <source>
        <dbReference type="ARBA" id="ARBA00022448"/>
    </source>
</evidence>
<evidence type="ECO:0000256" key="2">
    <source>
        <dbReference type="ARBA" id="ARBA00022741"/>
    </source>
</evidence>
<dbReference type="Pfam" id="PF00005">
    <property type="entry name" value="ABC_tran"/>
    <property type="match status" value="1"/>
</dbReference>
<dbReference type="PANTHER" id="PTHR38591">
    <property type="entry name" value="HYDROLASE"/>
    <property type="match status" value="1"/>
</dbReference>
<dbReference type="SUPFAM" id="SSF52540">
    <property type="entry name" value="P-loop containing nucleoside triphosphate hydrolases"/>
    <property type="match status" value="1"/>
</dbReference>
<feature type="domain" description="Nudix hydrolase" evidence="7">
    <location>
        <begin position="93"/>
        <end position="296"/>
    </location>
</feature>
<dbReference type="Gene3D" id="3.40.50.300">
    <property type="entry name" value="P-loop containing nucleotide triphosphate hydrolases"/>
    <property type="match status" value="1"/>
</dbReference>
<feature type="transmembrane region" description="Helical" evidence="5">
    <location>
        <begin position="1245"/>
        <end position="1266"/>
    </location>
</feature>
<comment type="caution">
    <text evidence="8">The sequence shown here is derived from an EMBL/GenBank/DDBJ whole genome shotgun (WGS) entry which is preliminary data.</text>
</comment>
<dbReference type="CDD" id="cd03255">
    <property type="entry name" value="ABC_MJ0796_LolCDE_FtsE"/>
    <property type="match status" value="1"/>
</dbReference>
<feature type="transmembrane region" description="Helical" evidence="5">
    <location>
        <begin position="1273"/>
        <end position="1291"/>
    </location>
</feature>
<keyword evidence="9" id="KW-1185">Reference proteome</keyword>
<feature type="transmembrane region" description="Helical" evidence="5">
    <location>
        <begin position="544"/>
        <end position="566"/>
    </location>
</feature>
<dbReference type="InterPro" id="IPR003593">
    <property type="entry name" value="AAA+_ATPase"/>
</dbReference>
<gene>
    <name evidence="8" type="ORF">SPIL2461_LOCUS11346</name>
</gene>
<feature type="transmembrane region" description="Helical" evidence="5">
    <location>
        <begin position="774"/>
        <end position="797"/>
    </location>
</feature>
<evidence type="ECO:0000256" key="5">
    <source>
        <dbReference type="SAM" id="Phobius"/>
    </source>
</evidence>
<dbReference type="SMART" id="SM00382">
    <property type="entry name" value="AAA"/>
    <property type="match status" value="1"/>
</dbReference>
<feature type="transmembrane region" description="Helical" evidence="5">
    <location>
        <begin position="877"/>
        <end position="902"/>
    </location>
</feature>
<accession>A0A812S0K0</accession>
<dbReference type="PROSITE" id="PS51462">
    <property type="entry name" value="NUDIX"/>
    <property type="match status" value="2"/>
</dbReference>
<dbReference type="GO" id="GO:0005524">
    <property type="term" value="F:ATP binding"/>
    <property type="evidence" value="ECO:0007669"/>
    <property type="project" value="UniProtKB-KW"/>
</dbReference>
<dbReference type="InterPro" id="IPR000086">
    <property type="entry name" value="NUDIX_hydrolase_dom"/>
</dbReference>
<keyword evidence="5" id="KW-1133">Transmembrane helix</keyword>
<dbReference type="GO" id="GO:0016887">
    <property type="term" value="F:ATP hydrolysis activity"/>
    <property type="evidence" value="ECO:0007669"/>
    <property type="project" value="InterPro"/>
</dbReference>
<feature type="domain" description="Nudix hydrolase" evidence="7">
    <location>
        <begin position="1682"/>
        <end position="1811"/>
    </location>
</feature>
<evidence type="ECO:0000256" key="4">
    <source>
        <dbReference type="ARBA" id="ARBA00022840"/>
    </source>
</evidence>
<keyword evidence="1" id="KW-0813">Transport</keyword>
<dbReference type="SUPFAM" id="SSF159245">
    <property type="entry name" value="AttH-like"/>
    <property type="match status" value="1"/>
</dbReference>
<feature type="domain" description="ABC transporter" evidence="6">
    <location>
        <begin position="327"/>
        <end position="565"/>
    </location>
</feature>
<organism evidence="8 9">
    <name type="scientific">Symbiodinium pilosum</name>
    <name type="common">Dinoflagellate</name>
    <dbReference type="NCBI Taxonomy" id="2952"/>
    <lineage>
        <taxon>Eukaryota</taxon>
        <taxon>Sar</taxon>
        <taxon>Alveolata</taxon>
        <taxon>Dinophyceae</taxon>
        <taxon>Suessiales</taxon>
        <taxon>Symbiodiniaceae</taxon>
        <taxon>Symbiodinium</taxon>
    </lineage>
</organism>
<dbReference type="Pfam" id="PF07143">
    <property type="entry name" value="CrtC"/>
    <property type="match status" value="1"/>
</dbReference>
<proteinExistence type="predicted"/>
<dbReference type="PROSITE" id="PS00211">
    <property type="entry name" value="ABC_TRANSPORTER_1"/>
    <property type="match status" value="1"/>
</dbReference>
<dbReference type="Gene3D" id="2.40.370.10">
    <property type="entry name" value="AttH-like domain"/>
    <property type="match status" value="2"/>
</dbReference>
<dbReference type="SUPFAM" id="SSF55811">
    <property type="entry name" value="Nudix"/>
    <property type="match status" value="2"/>
</dbReference>
<dbReference type="PANTHER" id="PTHR38591:SF1">
    <property type="entry name" value="BLL1000 PROTEIN"/>
    <property type="match status" value="1"/>
</dbReference>
<dbReference type="InterPro" id="IPR025857">
    <property type="entry name" value="MacB_PCD"/>
</dbReference>
<keyword evidence="5" id="KW-0472">Membrane</keyword>
<name>A0A812S0K0_SYMPI</name>
<dbReference type="InterPro" id="IPR003439">
    <property type="entry name" value="ABC_transporter-like_ATP-bd"/>
</dbReference>
<dbReference type="Pfam" id="PF00293">
    <property type="entry name" value="NUDIX"/>
    <property type="match status" value="1"/>
</dbReference>
<dbReference type="Gene3D" id="3.90.79.10">
    <property type="entry name" value="Nucleoside Triphosphate Pyrophosphohydrolase"/>
    <property type="match status" value="2"/>
</dbReference>
<evidence type="ECO:0000259" key="7">
    <source>
        <dbReference type="PROSITE" id="PS51462"/>
    </source>
</evidence>
<feature type="transmembrane region" description="Helical" evidence="5">
    <location>
        <begin position="817"/>
        <end position="839"/>
    </location>
</feature>
<dbReference type="EMBL" id="CAJNIZ010022223">
    <property type="protein sequence ID" value="CAE7458926.1"/>
    <property type="molecule type" value="Genomic_DNA"/>
</dbReference>
<dbReference type="Pfam" id="PF17186">
    <property type="entry name" value="Lipocalin_9"/>
    <property type="match status" value="1"/>
</dbReference>
<evidence type="ECO:0000313" key="8">
    <source>
        <dbReference type="EMBL" id="CAE7458926.1"/>
    </source>
</evidence>
<feature type="transmembrane region" description="Helical" evidence="5">
    <location>
        <begin position="1149"/>
        <end position="1174"/>
    </location>
</feature>
<reference evidence="8" key="1">
    <citation type="submission" date="2021-02" db="EMBL/GenBank/DDBJ databases">
        <authorList>
            <person name="Dougan E. K."/>
            <person name="Rhodes N."/>
            <person name="Thang M."/>
            <person name="Chan C."/>
        </authorList>
    </citation>
    <scope>NUCLEOTIDE SEQUENCE</scope>
</reference>
<dbReference type="Pfam" id="PF12704">
    <property type="entry name" value="MacB_PCD"/>
    <property type="match status" value="1"/>
</dbReference>
<dbReference type="Proteomes" id="UP000649617">
    <property type="component" value="Unassembled WGS sequence"/>
</dbReference>
<sequence>MLGGDAAEGLLQPRYNLRVHTATMISGGLGYLVSHEERQAHDKSIRFFYQIHSYSPQFADLTLPRISVGGKWRGVRHKQQNRSDILQPLERDNIRLAATVMLLRDTPGGLEVYMVQRPGRGDFPDLHVFPGGKVDEDDWAPQHCFGVDDQQASARLGVAAGGLRYWVAVARECFEECGVLVVHQNGTPLDLSESHVRAKFVDYRQQLLAGEISFSSLCAKENLTVACDRLAYFSHWITPPVVPRRFDTRFFLAALPDHQIALADTDETADDQWEKPVEALARSAAKQWQMIDPTLRSLETLSQFSTVSQALAEVKQGEHLMPLTPELNRQGMQDGQQRIDVLRDLNLTLPAGQTLAVMGPSGSGKSTLLNILAGLVSADEGSVDLHLDNQTYALRELNELARTRLRRSYIGYVYQFFNLVPTLTVLENVSLPARLNRRNDLDLSARELLAAFGLKDRHDAFPEVLSGGEQQRVAVARALLLKPPLLLADEPTGNLDAVNADQVATLLFDNAKALGLTVIVATHSEDVASRADRRIHMFLWRSPWSTGMAFFGVMLGVSSIVGVHLISASIAAQLDALIPSQLAGYSHFLHRAEVSADDYFKLRRQWREGGLSSVDEVAPLIDETAVIDGKEIRVVGVDLLSPLGVRLLGEAGQTDAAGARNTSISSTFWQGIWVDETLMALTSAPINAVIIAPPGTVIADIGVAQNLLGWSADQLSYVGIVYRSKWQNVVDIGEHILPGFAAGFPLQPVAQIPSGWTVLSLSAQHPASSFGKSVLFNISALGLLALLVAWFLIYQVAVSWLRRLWPVFERLHVLGVPWHYLQLTFVATLLLLGILAALSGLLVGRALAVALYQLALPLQAVAGPFGKPGVLGVMWEATGLAGGFVSIAAISLLAAWVVTPLLKSLARCSPRLPGPILVRLSLREAIWYPRDMGVALAGLILAVATAIGVSLMVDSFRSDFDRMLGQRLSYDLVVEGGVLDLQRLDRELANNPEARRVQNYRQTQLRVAGVPMQIVASQTDQLEMARYGYPRALAIDEVLISEQAARALDLGAGDLLNLDGLPFNVVKVFTSFGDVTPRLVLNEQVVASEKAASAGGTLSNTPLPWVSLSINADAPAALLSQLKLDYPSLDFRLQNDIRTLALDTFDQTFAITTALVLIALLVASIGIYIAVTALRLNKKVQMSVLAALGVNRLEGIGMDFALGLGIGVVAMLVAVPLGVTLGWILCDVINPRAFGWTVTLQLSAQALMTPVFWGLLAASAAGLIRLGRQEQSMGPGFVCFVCLLLVAGSGGCGREIQPQATPVMGVRISSVLGEGAQAGFRKAQSPRDFVFPQDHGPHPGYRSEWWYLTAVLQDVDGREFGVQYTLFRQALTPTPTGAGPWHSGQAFMAHVAVTDVDNKRHLHDQRFVRGHPQLAGVTTNNGFRAWLEDWVLQGLTVTAEQFDLQLQAPANQFDIDLKLQQQQPIVLQGDSGLSHKGVGSASYYYSMPRMAISGVIEVDGLRHEVTGLGWLDREWSTSVLPAGVAGWDWFALQFFDASSLMAFRLRRSDGLRDEYDHGLKVPAFSGSADSTDASGTVLETEDFELTPTGYWVDKTGVSWPVSWQLDVQGEQFFIEALVDDQLMDTGILYWDKHVADDKTEDLDWTHLDSRYDQEAGLILFEKRMDRMRNPRNGKEFDRLVLESVDWVNLVALDEAQRCIMIRQYRFGVGYTTLETPGGMVDPGEDSLTAAQRELEEETGYVADAWTYLGAVEPNPAFHNHLCHHWLAENARPGSAQNQGDGEAIRVELMDVDQVKQVVQSGELKHALALSALSRVYQLWPLPFAHDEVEPESGKL</sequence>
<dbReference type="CDD" id="cd18870">
    <property type="entry name" value="NUDIX_AcylCoAdiphos_Nudt19"/>
    <property type="match status" value="1"/>
</dbReference>
<dbReference type="PROSITE" id="PS50893">
    <property type="entry name" value="ABC_TRANSPORTER_2"/>
    <property type="match status" value="1"/>
</dbReference>
<dbReference type="InterPro" id="IPR017911">
    <property type="entry name" value="MacB-like_ATP-bd"/>
</dbReference>
<dbReference type="InterPro" id="IPR020084">
    <property type="entry name" value="NUDIX_hydrolase_CS"/>
</dbReference>
<dbReference type="InterPro" id="IPR015797">
    <property type="entry name" value="NUDIX_hydrolase-like_dom_sf"/>
</dbReference>
<evidence type="ECO:0000259" key="6">
    <source>
        <dbReference type="PROSITE" id="PS50893"/>
    </source>
</evidence>
<keyword evidence="4" id="KW-0067">ATP-binding</keyword>
<evidence type="ECO:0000256" key="3">
    <source>
        <dbReference type="ARBA" id="ARBA00022801"/>
    </source>
</evidence>
<feature type="transmembrane region" description="Helical" evidence="5">
    <location>
        <begin position="1200"/>
        <end position="1225"/>
    </location>
</feature>
<protein>
    <submittedName>
        <fullName evidence="8">Uncharacterized protein</fullName>
    </submittedName>
</protein>
<feature type="transmembrane region" description="Helical" evidence="5">
    <location>
        <begin position="846"/>
        <end position="865"/>
    </location>
</feature>
<keyword evidence="3" id="KW-0378">Hydrolase</keyword>